<dbReference type="SUPFAM" id="SSF57535">
    <property type="entry name" value="Complement control module/SCR domain"/>
    <property type="match status" value="3"/>
</dbReference>
<evidence type="ECO:0000256" key="4">
    <source>
        <dbReference type="PROSITE-ProRule" id="PRU00302"/>
    </source>
</evidence>
<dbReference type="KEGG" id="bbel:109476864"/>
<dbReference type="AlphaFoldDB" id="A0A6P4YVR3"/>
<name>A0A6P4YVR3_BRABE</name>
<sequence length="184" mass="18662">MTVTGGRQCPTLTPPTYGALSPPGPHAYPNGVTFTCNPGYVRNGCAAAACQADGTWSNPVPTCKTGPCPPLTCPINGGLSTSTTSYQTVVTFICCKPGDQPNGSGNTTCQADGTWSNPVPTCTPRPCPTLTPPTSGALSPPGPHAYPNGVTFTCNPGYVRNGCAAAACQADGTWSNPVPTCKKP</sequence>
<dbReference type="SMART" id="SM00032">
    <property type="entry name" value="CCP"/>
    <property type="match status" value="3"/>
</dbReference>
<evidence type="ECO:0000313" key="7">
    <source>
        <dbReference type="RefSeq" id="XP_019633440.1"/>
    </source>
</evidence>
<dbReference type="InterPro" id="IPR051277">
    <property type="entry name" value="SEZ6_CSMD_C4BPB_Regulators"/>
</dbReference>
<gene>
    <name evidence="7" type="primary">LOC109476864</name>
</gene>
<dbReference type="InterPro" id="IPR000436">
    <property type="entry name" value="Sushi_SCR_CCP_dom"/>
</dbReference>
<dbReference type="Gene3D" id="2.10.70.10">
    <property type="entry name" value="Complement Module, domain 1"/>
    <property type="match status" value="3"/>
</dbReference>
<keyword evidence="1" id="KW-0732">Signal</keyword>
<feature type="disulfide bond" evidence="4">
    <location>
        <begin position="36"/>
        <end position="63"/>
    </location>
</feature>
<dbReference type="PROSITE" id="PS50923">
    <property type="entry name" value="SUSHI"/>
    <property type="match status" value="3"/>
</dbReference>
<dbReference type="RefSeq" id="XP_019633440.1">
    <property type="nucleotide sequence ID" value="XM_019777881.1"/>
</dbReference>
<dbReference type="PANTHER" id="PTHR45656:SF4">
    <property type="entry name" value="PROTEIN CBR-CLEC-78"/>
    <property type="match status" value="1"/>
</dbReference>
<keyword evidence="3 4" id="KW-1015">Disulfide bond</keyword>
<dbReference type="Proteomes" id="UP000515135">
    <property type="component" value="Unplaced"/>
</dbReference>
<reference evidence="7" key="1">
    <citation type="submission" date="2025-08" db="UniProtKB">
        <authorList>
            <consortium name="RefSeq"/>
        </authorList>
    </citation>
    <scope>IDENTIFICATION</scope>
    <source>
        <tissue evidence="7">Gonad</tissue>
    </source>
</reference>
<feature type="domain" description="Sushi" evidence="5">
    <location>
        <begin position="7"/>
        <end position="65"/>
    </location>
</feature>
<dbReference type="OrthoDB" id="406096at2759"/>
<dbReference type="InterPro" id="IPR035976">
    <property type="entry name" value="Sushi/SCR/CCP_sf"/>
</dbReference>
<dbReference type="PANTHER" id="PTHR45656">
    <property type="entry name" value="PROTEIN CBR-CLEC-78"/>
    <property type="match status" value="1"/>
</dbReference>
<feature type="disulfide bond" evidence="4">
    <location>
        <begin position="154"/>
        <end position="181"/>
    </location>
</feature>
<evidence type="ECO:0000256" key="3">
    <source>
        <dbReference type="ARBA" id="ARBA00023157"/>
    </source>
</evidence>
<evidence type="ECO:0000256" key="2">
    <source>
        <dbReference type="ARBA" id="ARBA00022737"/>
    </source>
</evidence>
<dbReference type="GeneID" id="109476864"/>
<comment type="caution">
    <text evidence="4">Lacks conserved residue(s) required for the propagation of feature annotation.</text>
</comment>
<keyword evidence="2" id="KW-0677">Repeat</keyword>
<protein>
    <submittedName>
        <fullName evidence="7">Beta-2-glycoprotein 1-like</fullName>
    </submittedName>
</protein>
<evidence type="ECO:0000313" key="6">
    <source>
        <dbReference type="Proteomes" id="UP000515135"/>
    </source>
</evidence>
<evidence type="ECO:0000256" key="1">
    <source>
        <dbReference type="ARBA" id="ARBA00022729"/>
    </source>
</evidence>
<evidence type="ECO:0000259" key="5">
    <source>
        <dbReference type="PROSITE" id="PS50923"/>
    </source>
</evidence>
<feature type="domain" description="Sushi" evidence="5">
    <location>
        <begin position="125"/>
        <end position="183"/>
    </location>
</feature>
<proteinExistence type="predicted"/>
<dbReference type="Pfam" id="PF00084">
    <property type="entry name" value="Sushi"/>
    <property type="match status" value="3"/>
</dbReference>
<organism evidence="6 7">
    <name type="scientific">Branchiostoma belcheri</name>
    <name type="common">Amphioxus</name>
    <dbReference type="NCBI Taxonomy" id="7741"/>
    <lineage>
        <taxon>Eukaryota</taxon>
        <taxon>Metazoa</taxon>
        <taxon>Chordata</taxon>
        <taxon>Cephalochordata</taxon>
        <taxon>Leptocardii</taxon>
        <taxon>Amphioxiformes</taxon>
        <taxon>Branchiostomatidae</taxon>
        <taxon>Branchiostoma</taxon>
    </lineage>
</organism>
<accession>A0A6P4YVR3</accession>
<keyword evidence="6" id="KW-1185">Reference proteome</keyword>
<keyword evidence="4" id="KW-0768">Sushi</keyword>
<dbReference type="CDD" id="cd00033">
    <property type="entry name" value="CCP"/>
    <property type="match status" value="3"/>
</dbReference>
<feature type="domain" description="Sushi" evidence="5">
    <location>
        <begin position="71"/>
        <end position="124"/>
    </location>
</feature>